<dbReference type="EMBL" id="BARS01009492">
    <property type="protein sequence ID" value="GAF75442.1"/>
    <property type="molecule type" value="Genomic_DNA"/>
</dbReference>
<evidence type="ECO:0000313" key="1">
    <source>
        <dbReference type="EMBL" id="GAF75442.1"/>
    </source>
</evidence>
<feature type="non-terminal residue" evidence="1">
    <location>
        <position position="55"/>
    </location>
</feature>
<sequence length="55" mass="6557">MPSLMEGWSDARRIAQPFVTSAATTEDVFQRWYETARDAGISYRRTDMLEDWRRE</sequence>
<organism evidence="1">
    <name type="scientific">marine sediment metagenome</name>
    <dbReference type="NCBI Taxonomy" id="412755"/>
    <lineage>
        <taxon>unclassified sequences</taxon>
        <taxon>metagenomes</taxon>
        <taxon>ecological metagenomes</taxon>
    </lineage>
</organism>
<name>X0SHR2_9ZZZZ</name>
<proteinExistence type="predicted"/>
<gene>
    <name evidence="1" type="ORF">S01H1_17844</name>
</gene>
<comment type="caution">
    <text evidence="1">The sequence shown here is derived from an EMBL/GenBank/DDBJ whole genome shotgun (WGS) entry which is preliminary data.</text>
</comment>
<reference evidence="1" key="1">
    <citation type="journal article" date="2014" name="Front. Microbiol.">
        <title>High frequency of phylogenetically diverse reductive dehalogenase-homologous genes in deep subseafloor sedimentary metagenomes.</title>
        <authorList>
            <person name="Kawai M."/>
            <person name="Futagami T."/>
            <person name="Toyoda A."/>
            <person name="Takaki Y."/>
            <person name="Nishi S."/>
            <person name="Hori S."/>
            <person name="Arai W."/>
            <person name="Tsubouchi T."/>
            <person name="Morono Y."/>
            <person name="Uchiyama I."/>
            <person name="Ito T."/>
            <person name="Fujiyama A."/>
            <person name="Inagaki F."/>
            <person name="Takami H."/>
        </authorList>
    </citation>
    <scope>NUCLEOTIDE SEQUENCE</scope>
    <source>
        <strain evidence="1">Expedition CK06-06</strain>
    </source>
</reference>
<dbReference type="AlphaFoldDB" id="X0SHR2"/>
<protein>
    <submittedName>
        <fullName evidence="1">Uncharacterized protein</fullName>
    </submittedName>
</protein>
<accession>X0SHR2</accession>